<keyword evidence="3" id="KW-1185">Reference proteome</keyword>
<proteinExistence type="predicted"/>
<dbReference type="PROSITE" id="PS51155">
    <property type="entry name" value="CHIT_BIND_RR_2"/>
    <property type="match status" value="2"/>
</dbReference>
<dbReference type="Proteomes" id="UP000694846">
    <property type="component" value="Unplaced"/>
</dbReference>
<dbReference type="GO" id="GO:0008010">
    <property type="term" value="F:structural constituent of chitin-based larval cuticle"/>
    <property type="evidence" value="ECO:0007669"/>
    <property type="project" value="TreeGrafter"/>
</dbReference>
<dbReference type="GeneID" id="112680306"/>
<keyword evidence="2" id="KW-0732">Signal</keyword>
<dbReference type="GO" id="GO:0062129">
    <property type="term" value="C:chitin-based extracellular matrix"/>
    <property type="evidence" value="ECO:0007669"/>
    <property type="project" value="TreeGrafter"/>
</dbReference>
<evidence type="ECO:0000256" key="2">
    <source>
        <dbReference type="SAM" id="SignalP"/>
    </source>
</evidence>
<dbReference type="Pfam" id="PF00379">
    <property type="entry name" value="Chitin_bind_4"/>
    <property type="match status" value="2"/>
</dbReference>
<protein>
    <submittedName>
        <fullName evidence="4">Cuticle protein 16.5-like</fullName>
    </submittedName>
</protein>
<accession>A0A8B8F5Y6</accession>
<feature type="chain" id="PRO_5034743067" evidence="2">
    <location>
        <begin position="21"/>
        <end position="312"/>
    </location>
</feature>
<dbReference type="InterPro" id="IPR050468">
    <property type="entry name" value="Cuticle_Struct_Prot"/>
</dbReference>
<dbReference type="InterPro" id="IPR000618">
    <property type="entry name" value="Insect_cuticle"/>
</dbReference>
<sequence length="312" mass="32302">MNSSLLLFAAAAVVAVSGSAVYPTLHHAPVTTQYHSQDEHGQYAYGYSGGPSAKHEQRTADGVTRGGYSYVDANGLVQSLSYVSDPANGFRVAGTNLPVDTNTASHAVPVVHHAAPAPVLAAAEPAIVDARHLTVHSYAAPAPVYSYAAAPAPAHTVSVKHTEYAAPPAPVLHHLAAPYALTAHAAPVPVASSYTSVVRHDSAPIVSHYAPAPAPVVLSAPVEVPHVYSTAPVAHVAVAPVKSQYHSQDEHGQYTYGYTDGSSAKSETRYADGETKGSYSYVDDHGAVQAVHYSAGAEGFKAAGTTIPVHHV</sequence>
<feature type="signal peptide" evidence="2">
    <location>
        <begin position="1"/>
        <end position="20"/>
    </location>
</feature>
<evidence type="ECO:0000313" key="4">
    <source>
        <dbReference type="RefSeq" id="XP_025406143.1"/>
    </source>
</evidence>
<gene>
    <name evidence="4" type="primary">LOC112680306</name>
</gene>
<dbReference type="PANTHER" id="PTHR10380">
    <property type="entry name" value="CUTICLE PROTEIN"/>
    <property type="match status" value="1"/>
</dbReference>
<dbReference type="PANTHER" id="PTHR10380:SF196">
    <property type="entry name" value="CUTICULAR PROTEIN 72EA"/>
    <property type="match status" value="1"/>
</dbReference>
<reference evidence="4" key="1">
    <citation type="submission" date="2025-08" db="UniProtKB">
        <authorList>
            <consortium name="RefSeq"/>
        </authorList>
    </citation>
    <scope>IDENTIFICATION</scope>
    <source>
        <tissue evidence="4">Whole body</tissue>
    </source>
</reference>
<dbReference type="RefSeq" id="XP_025406143.1">
    <property type="nucleotide sequence ID" value="XM_025550358.1"/>
</dbReference>
<dbReference type="AlphaFoldDB" id="A0A8B8F5Y6"/>
<keyword evidence="1" id="KW-0193">Cuticle</keyword>
<organism evidence="3 4">
    <name type="scientific">Sipha flava</name>
    <name type="common">yellow sugarcane aphid</name>
    <dbReference type="NCBI Taxonomy" id="143950"/>
    <lineage>
        <taxon>Eukaryota</taxon>
        <taxon>Metazoa</taxon>
        <taxon>Ecdysozoa</taxon>
        <taxon>Arthropoda</taxon>
        <taxon>Hexapoda</taxon>
        <taxon>Insecta</taxon>
        <taxon>Pterygota</taxon>
        <taxon>Neoptera</taxon>
        <taxon>Paraneoptera</taxon>
        <taxon>Hemiptera</taxon>
        <taxon>Sternorrhyncha</taxon>
        <taxon>Aphidomorpha</taxon>
        <taxon>Aphidoidea</taxon>
        <taxon>Aphididae</taxon>
        <taxon>Sipha</taxon>
    </lineage>
</organism>
<dbReference type="OrthoDB" id="6515429at2759"/>
<name>A0A8B8F5Y6_9HEMI</name>
<evidence type="ECO:0000256" key="1">
    <source>
        <dbReference type="PROSITE-ProRule" id="PRU00497"/>
    </source>
</evidence>
<evidence type="ECO:0000313" key="3">
    <source>
        <dbReference type="Proteomes" id="UP000694846"/>
    </source>
</evidence>